<gene>
    <name evidence="1" type="ORF">DHETER_LOCUS13110</name>
</gene>
<dbReference type="Proteomes" id="UP000789702">
    <property type="component" value="Unassembled WGS sequence"/>
</dbReference>
<evidence type="ECO:0000313" key="2">
    <source>
        <dbReference type="Proteomes" id="UP000789702"/>
    </source>
</evidence>
<feature type="non-terminal residue" evidence="1">
    <location>
        <position position="1"/>
    </location>
</feature>
<protein>
    <submittedName>
        <fullName evidence="1">12519_t:CDS:1</fullName>
    </submittedName>
</protein>
<reference evidence="1" key="1">
    <citation type="submission" date="2021-06" db="EMBL/GenBank/DDBJ databases">
        <authorList>
            <person name="Kallberg Y."/>
            <person name="Tangrot J."/>
            <person name="Rosling A."/>
        </authorList>
    </citation>
    <scope>NUCLEOTIDE SEQUENCE</scope>
    <source>
        <strain evidence="1">IL203A</strain>
    </source>
</reference>
<organism evidence="1 2">
    <name type="scientific">Dentiscutata heterogama</name>
    <dbReference type="NCBI Taxonomy" id="1316150"/>
    <lineage>
        <taxon>Eukaryota</taxon>
        <taxon>Fungi</taxon>
        <taxon>Fungi incertae sedis</taxon>
        <taxon>Mucoromycota</taxon>
        <taxon>Glomeromycotina</taxon>
        <taxon>Glomeromycetes</taxon>
        <taxon>Diversisporales</taxon>
        <taxon>Gigasporaceae</taxon>
        <taxon>Dentiscutata</taxon>
    </lineage>
</organism>
<dbReference type="EMBL" id="CAJVPU010034580">
    <property type="protein sequence ID" value="CAG8725647.1"/>
    <property type="molecule type" value="Genomic_DNA"/>
</dbReference>
<comment type="caution">
    <text evidence="1">The sequence shown here is derived from an EMBL/GenBank/DDBJ whole genome shotgun (WGS) entry which is preliminary data.</text>
</comment>
<evidence type="ECO:0000313" key="1">
    <source>
        <dbReference type="EMBL" id="CAG8725647.1"/>
    </source>
</evidence>
<sequence>GNLQKALPRRMPEVYGHYSIWCKCLGKLEVNALLYDFLARRDSTVALDCISMFSGLRSAELFWGSSGVPSGVKEATRLLRGLA</sequence>
<proteinExistence type="predicted"/>
<accession>A0ACA9PYI7</accession>
<name>A0ACA9PYI7_9GLOM</name>
<keyword evidence="2" id="KW-1185">Reference proteome</keyword>